<keyword evidence="2" id="KW-1185">Reference proteome</keyword>
<evidence type="ECO:0000313" key="1">
    <source>
        <dbReference type="EMBL" id="KAK0133038.1"/>
    </source>
</evidence>
<evidence type="ECO:0000313" key="2">
    <source>
        <dbReference type="Proteomes" id="UP001174136"/>
    </source>
</evidence>
<accession>A0AA47NPV6</accession>
<dbReference type="InterPro" id="IPR036397">
    <property type="entry name" value="RNaseH_sf"/>
</dbReference>
<dbReference type="PANTHER" id="PTHR47331">
    <property type="entry name" value="PHD-TYPE DOMAIN-CONTAINING PROTEIN"/>
    <property type="match status" value="1"/>
</dbReference>
<proteinExistence type="predicted"/>
<protein>
    <submittedName>
        <fullName evidence="1">Uncharacterized protein</fullName>
    </submittedName>
</protein>
<dbReference type="AlphaFoldDB" id="A0AA47NPV6"/>
<organism evidence="1 2">
    <name type="scientific">Merluccius polli</name>
    <name type="common">Benguela hake</name>
    <name type="synonym">Merluccius cadenati</name>
    <dbReference type="NCBI Taxonomy" id="89951"/>
    <lineage>
        <taxon>Eukaryota</taxon>
        <taxon>Metazoa</taxon>
        <taxon>Chordata</taxon>
        <taxon>Craniata</taxon>
        <taxon>Vertebrata</taxon>
        <taxon>Euteleostomi</taxon>
        <taxon>Actinopterygii</taxon>
        <taxon>Neopterygii</taxon>
        <taxon>Teleostei</taxon>
        <taxon>Neoteleostei</taxon>
        <taxon>Acanthomorphata</taxon>
        <taxon>Zeiogadaria</taxon>
        <taxon>Gadariae</taxon>
        <taxon>Gadiformes</taxon>
        <taxon>Gadoidei</taxon>
        <taxon>Merlucciidae</taxon>
        <taxon>Merluccius</taxon>
    </lineage>
</organism>
<dbReference type="PANTHER" id="PTHR47331:SF1">
    <property type="entry name" value="GAG-LIKE PROTEIN"/>
    <property type="match status" value="1"/>
</dbReference>
<dbReference type="Gene3D" id="3.30.420.10">
    <property type="entry name" value="Ribonuclease H-like superfamily/Ribonuclease H"/>
    <property type="match status" value="1"/>
</dbReference>
<name>A0AA47NPV6_MERPO</name>
<sequence length="88" mass="9737">MADLPSVRLRLHKLAFHSTGIDCFGTLLVKIGRRPEKRWGIIFKCLTTRAVHLELLRSMDADSLLALGCVIARDESKLSCSKLLGTGD</sequence>
<dbReference type="Proteomes" id="UP001174136">
    <property type="component" value="Unassembled WGS sequence"/>
</dbReference>
<gene>
    <name evidence="1" type="ORF">N1851_031597</name>
</gene>
<comment type="caution">
    <text evidence="1">The sequence shown here is derived from an EMBL/GenBank/DDBJ whole genome shotgun (WGS) entry which is preliminary data.</text>
</comment>
<reference evidence="1" key="1">
    <citation type="journal article" date="2023" name="Front. Mar. Sci.">
        <title>A new Merluccius polli reference genome to investigate the effects of global change in West African waters.</title>
        <authorList>
            <person name="Mateo J.L."/>
            <person name="Blanco-Fernandez C."/>
            <person name="Garcia-Vazquez E."/>
            <person name="Machado-Schiaffino G."/>
        </authorList>
    </citation>
    <scope>NUCLEOTIDE SEQUENCE</scope>
    <source>
        <strain evidence="1">C29</strain>
        <tissue evidence="1">Fin</tissue>
    </source>
</reference>
<dbReference type="GO" id="GO:0003676">
    <property type="term" value="F:nucleic acid binding"/>
    <property type="evidence" value="ECO:0007669"/>
    <property type="project" value="InterPro"/>
</dbReference>
<dbReference type="EMBL" id="JAOPHQ010006030">
    <property type="protein sequence ID" value="KAK0133038.1"/>
    <property type="molecule type" value="Genomic_DNA"/>
</dbReference>